<dbReference type="Proteomes" id="UP001148834">
    <property type="component" value="Unassembled WGS sequence"/>
</dbReference>
<evidence type="ECO:0000313" key="1">
    <source>
        <dbReference type="EMBL" id="MDD2168392.1"/>
    </source>
</evidence>
<proteinExistence type="predicted"/>
<protein>
    <submittedName>
        <fullName evidence="1">Uncharacterized protein</fullName>
    </submittedName>
</protein>
<sequence length="146" mass="16840">MSFFSRFKSKASDGIELAIHKALPHGYIFDTDHEEKTFIDSVCLDASSYSNAFSNEKLKGKSVFKSIIYIRKNTTLESYRKQCQYALQNSTLQYIYLCSSVDSFDILQCIIDDINNIYSTDGKIVLDLSNSKIYAFFHEYLLDDME</sequence>
<comment type="caution">
    <text evidence="1">The sequence shown here is derived from an EMBL/GenBank/DDBJ whole genome shotgun (WGS) entry which is preliminary data.</text>
</comment>
<dbReference type="AlphaFoldDB" id="A0A6M8SU71"/>
<dbReference type="EMBL" id="JAODIR010000035">
    <property type="protein sequence ID" value="MDD2168392.1"/>
    <property type="molecule type" value="Genomic_DNA"/>
</dbReference>
<dbReference type="RefSeq" id="WP_075606709.1">
    <property type="nucleotide sequence ID" value="NZ_CP054198.1"/>
</dbReference>
<name>A0A6M8SU71_GLAPU</name>
<evidence type="ECO:0000313" key="2">
    <source>
        <dbReference type="Proteomes" id="UP001148834"/>
    </source>
</evidence>
<reference evidence="1" key="1">
    <citation type="submission" date="2022-09" db="EMBL/GenBank/DDBJ databases">
        <title>Molecular characterization of Glaesserella parasuis strains circulating in commercial swine farms using whole-genome sequencing.</title>
        <authorList>
            <person name="Mugabi R."/>
            <person name="Clavijo M."/>
            <person name="Li G."/>
        </authorList>
    </citation>
    <scope>NUCLEOTIDE SEQUENCE</scope>
    <source>
        <strain evidence="1">0435-53</strain>
    </source>
</reference>
<gene>
    <name evidence="1" type="ORF">N5925_07270</name>
</gene>
<accession>A0A6M8SU71</accession>
<organism evidence="1 2">
    <name type="scientific">Glaesserella parasuis</name>
    <name type="common">Haemophilus parasuis</name>
    <dbReference type="NCBI Taxonomy" id="738"/>
    <lineage>
        <taxon>Bacteria</taxon>
        <taxon>Pseudomonadati</taxon>
        <taxon>Pseudomonadota</taxon>
        <taxon>Gammaproteobacteria</taxon>
        <taxon>Pasteurellales</taxon>
        <taxon>Pasteurellaceae</taxon>
        <taxon>Glaesserella</taxon>
    </lineage>
</organism>